<feature type="transmembrane region" description="Helical" evidence="5">
    <location>
        <begin position="299"/>
        <end position="320"/>
    </location>
</feature>
<dbReference type="EMBL" id="KT163599">
    <property type="protein sequence ID" value="AKN21549.1"/>
    <property type="molecule type" value="mRNA"/>
</dbReference>
<dbReference type="InterPro" id="IPR005828">
    <property type="entry name" value="MFS_sugar_transport-like"/>
</dbReference>
<dbReference type="GO" id="GO:0022857">
    <property type="term" value="F:transmembrane transporter activity"/>
    <property type="evidence" value="ECO:0007669"/>
    <property type="project" value="InterPro"/>
</dbReference>
<dbReference type="OrthoDB" id="3936150at2759"/>
<dbReference type="SUPFAM" id="SSF103473">
    <property type="entry name" value="MFS general substrate transporter"/>
    <property type="match status" value="1"/>
</dbReference>
<dbReference type="InterPro" id="IPR036259">
    <property type="entry name" value="MFS_trans_sf"/>
</dbReference>
<dbReference type="AlphaFoldDB" id="A0A0H3YJ93"/>
<accession>A0A0H3YJ93</accession>
<feature type="transmembrane region" description="Helical" evidence="5">
    <location>
        <begin position="354"/>
        <end position="371"/>
    </location>
</feature>
<reference evidence="7" key="1">
    <citation type="journal article" date="2015" name="Elife">
        <title>Stem cells and fluid flow drive cyst formation in an invertebrate excretory organ.</title>
        <authorList>
            <person name="Thi-Kim Vu H."/>
            <person name="Rink J.C."/>
            <person name="McKinney S.A."/>
            <person name="McClain M."/>
            <person name="Lakshmanaperumal N."/>
            <person name="Alexander R."/>
            <person name="Sanchez Alvarado A."/>
        </authorList>
    </citation>
    <scope>NUCLEOTIDE SEQUENCE</scope>
</reference>
<gene>
    <name evidence="7" type="primary">slc22a-1</name>
</gene>
<evidence type="ECO:0000256" key="2">
    <source>
        <dbReference type="ARBA" id="ARBA00022692"/>
    </source>
</evidence>
<evidence type="ECO:0000313" key="7">
    <source>
        <dbReference type="EMBL" id="AKN21549.1"/>
    </source>
</evidence>
<keyword evidence="4 5" id="KW-0472">Membrane</keyword>
<feature type="transmembrane region" description="Helical" evidence="5">
    <location>
        <begin position="326"/>
        <end position="347"/>
    </location>
</feature>
<protein>
    <submittedName>
        <fullName evidence="7">Slc22a-1</fullName>
    </submittedName>
</protein>
<keyword evidence="2 5" id="KW-0812">Transmembrane</keyword>
<comment type="subcellular location">
    <subcellularLocation>
        <location evidence="1">Membrane</location>
        <topology evidence="1">Multi-pass membrane protein</topology>
    </subcellularLocation>
</comment>
<feature type="transmembrane region" description="Helical" evidence="5">
    <location>
        <begin position="416"/>
        <end position="436"/>
    </location>
</feature>
<dbReference type="InterPro" id="IPR020846">
    <property type="entry name" value="MFS_dom"/>
</dbReference>
<keyword evidence="3 5" id="KW-1133">Transmembrane helix</keyword>
<evidence type="ECO:0000256" key="1">
    <source>
        <dbReference type="ARBA" id="ARBA00004141"/>
    </source>
</evidence>
<feature type="transmembrane region" description="Helical" evidence="5">
    <location>
        <begin position="106"/>
        <end position="124"/>
    </location>
</feature>
<feature type="transmembrane region" description="Helical" evidence="5">
    <location>
        <begin position="377"/>
        <end position="395"/>
    </location>
</feature>
<feature type="transmembrane region" description="Helical" evidence="5">
    <location>
        <begin position="442"/>
        <end position="466"/>
    </location>
</feature>
<evidence type="ECO:0000256" key="4">
    <source>
        <dbReference type="ARBA" id="ARBA00023136"/>
    </source>
</evidence>
<sequence>MILEDILKDYNKRNTFKFLAFFILSLPSFQFSSQMQNILISTYTPKYTCLYNSSFSKISISADQCNMIIDGSTIVCNKWNFSYEPVGRTMMSDFSLVCDYKNLGDIILIVWYSTSITGPIMGWFSDKFGRKKVAIFNLCLETISTFFVSFTPDVTSNIICRLLIGISANGFYTCYVWLMEMVDNEFREFSGSFIWTYGCLAYMVFPLTAYFTKDWRITQLISLIPNILYFLILLFPESPRWLCVTNRKSELIKSLNKIAEINKIDTNINYDQIFVPKTKDEHNTWKALKDKTFSLRMTLSFLLVFSINLIYAAIAVNLQILSNNMYISMFLLGLMEFPGILLSYVSLRFFRRKTSFILIGGIGSIFILISVFFSRNILWQGVIRIIFGCIAKIAVTTCNQSTMVYVSELCPTSHRSLGFASIQLANLCSFTAAVYINKLSTVLFFLPMVIYFILMFLTSCIIYLYLPETKNLPIPETLLDQKMLKVNKEKEFLDYMNKKREMEVESDLDLDLLKSNESTEESHLINRKH</sequence>
<feature type="domain" description="Major facilitator superfamily (MFS) profile" evidence="6">
    <location>
        <begin position="20"/>
        <end position="470"/>
    </location>
</feature>
<evidence type="ECO:0000259" key="6">
    <source>
        <dbReference type="PROSITE" id="PS50850"/>
    </source>
</evidence>
<dbReference type="PANTHER" id="PTHR24064">
    <property type="entry name" value="SOLUTE CARRIER FAMILY 22 MEMBER"/>
    <property type="match status" value="1"/>
</dbReference>
<dbReference type="Gene3D" id="1.20.1250.20">
    <property type="entry name" value="MFS general substrate transporter like domains"/>
    <property type="match status" value="1"/>
</dbReference>
<evidence type="ECO:0000256" key="5">
    <source>
        <dbReference type="SAM" id="Phobius"/>
    </source>
</evidence>
<name>A0A0H3YJ93_SCHMD</name>
<feature type="transmembrane region" description="Helical" evidence="5">
    <location>
        <begin position="133"/>
        <end position="152"/>
    </location>
</feature>
<feature type="transmembrane region" description="Helical" evidence="5">
    <location>
        <begin position="158"/>
        <end position="178"/>
    </location>
</feature>
<organism evidence="7">
    <name type="scientific">Schmidtea mediterranea</name>
    <name type="common">Freshwater planarian flatworm</name>
    <dbReference type="NCBI Taxonomy" id="79327"/>
    <lineage>
        <taxon>Eukaryota</taxon>
        <taxon>Metazoa</taxon>
        <taxon>Spiralia</taxon>
        <taxon>Lophotrochozoa</taxon>
        <taxon>Platyhelminthes</taxon>
        <taxon>Rhabditophora</taxon>
        <taxon>Seriata</taxon>
        <taxon>Tricladida</taxon>
        <taxon>Continenticola</taxon>
        <taxon>Geoplanoidea</taxon>
        <taxon>Dugesiidae</taxon>
        <taxon>Schmidtea</taxon>
    </lineage>
</organism>
<feature type="transmembrane region" description="Helical" evidence="5">
    <location>
        <begin position="190"/>
        <end position="211"/>
    </location>
</feature>
<dbReference type="PROSITE" id="PS50850">
    <property type="entry name" value="MFS"/>
    <property type="match status" value="1"/>
</dbReference>
<dbReference type="Pfam" id="PF00083">
    <property type="entry name" value="Sugar_tr"/>
    <property type="match status" value="1"/>
</dbReference>
<proteinExistence type="evidence at transcript level"/>
<dbReference type="GO" id="GO:0016020">
    <property type="term" value="C:membrane"/>
    <property type="evidence" value="ECO:0007669"/>
    <property type="project" value="UniProtKB-SubCell"/>
</dbReference>
<evidence type="ECO:0000256" key="3">
    <source>
        <dbReference type="ARBA" id="ARBA00022989"/>
    </source>
</evidence>